<dbReference type="PANTHER" id="PTHR34220">
    <property type="entry name" value="SENSOR HISTIDINE KINASE YPDA"/>
    <property type="match status" value="1"/>
</dbReference>
<evidence type="ECO:0000313" key="6">
    <source>
        <dbReference type="Proteomes" id="UP000053750"/>
    </source>
</evidence>
<evidence type="ECO:0008006" key="7">
    <source>
        <dbReference type="Google" id="ProtNLM"/>
    </source>
</evidence>
<dbReference type="AlphaFoldDB" id="A0A9W5S254"/>
<dbReference type="RefSeq" id="WP_036580560.1">
    <property type="nucleotide sequence ID" value="NZ_KK082131.1"/>
</dbReference>
<dbReference type="InterPro" id="IPR010559">
    <property type="entry name" value="Sig_transdc_His_kin_internal"/>
</dbReference>
<dbReference type="Gene3D" id="3.30.565.10">
    <property type="entry name" value="Histidine kinase-like ATPase, C-terminal domain"/>
    <property type="match status" value="1"/>
</dbReference>
<sequence>MDTLLDLFKFKKIRGKLFILTTVITLIPMLFISIAVYRISADRLMLKAEEQSFAAGSIANQYLDRILVDFRDLFNVIISSSQIQCTLTGSSDQVCQNVQAANDESDYSYIRNSYRINNAMNTITQSKSYVVRYVIYHMTAPPEWRLYGTYISPSEAEDWYKELGENNMPLIRDGRSLDQNRKENGEMMLVGKLLKRTGGDFEPLGFIILEINKERFFEGFSFLNADEKSRFMIADKDGKLLYSLPNANEEKEMNAALYAAARQANPHAGQFVSINRQWMGAVQQSQLFGWSIMHVIDAGSLSEDARSIRTIIIWIFIGTLVFGLLLANWISGTIRRPLNRLSLLIKVNGSIDPPSIVRFDEKDEVGQIGRRFLRMIDENKALNEQVYNALMKRKEAEIHALQAQINPHFLYNTLESLKWLAFSRNQPDISDVIGKLGKYFRLTINKGNQTIAVQEELDHALAYFQVQNFRYTDRFDLIFSFEDDISRYLVPKFIIQPIVENAIYHGLKEKEGQGTIVISGEVEAGILSFRITDDGQGITPERIKEITDALDAEETSVTYGLKNVHDRLKLGFGQGFGVSITSEPGLYTTIKLAMPAIMESGGAAHEPNDAANDETSGKGFDR</sequence>
<dbReference type="Pfam" id="PF02518">
    <property type="entry name" value="HATPase_c"/>
    <property type="match status" value="1"/>
</dbReference>
<dbReference type="Pfam" id="PF06580">
    <property type="entry name" value="His_kinase"/>
    <property type="match status" value="1"/>
</dbReference>
<accession>A0A9W5S254</accession>
<dbReference type="Proteomes" id="UP000053750">
    <property type="component" value="Unassembled WGS sequence"/>
</dbReference>
<keyword evidence="2" id="KW-1133">Transmembrane helix</keyword>
<gene>
    <name evidence="5" type="ORF">BG53_00590</name>
</gene>
<dbReference type="EMBL" id="JFHU01000106">
    <property type="protein sequence ID" value="EXX89148.1"/>
    <property type="molecule type" value="Genomic_DNA"/>
</dbReference>
<feature type="transmembrane region" description="Helical" evidence="2">
    <location>
        <begin position="311"/>
        <end position="330"/>
    </location>
</feature>
<dbReference type="Gene3D" id="6.10.340.10">
    <property type="match status" value="1"/>
</dbReference>
<dbReference type="GO" id="GO:0016020">
    <property type="term" value="C:membrane"/>
    <property type="evidence" value="ECO:0007669"/>
    <property type="project" value="InterPro"/>
</dbReference>
<name>A0A9W5S254_9BACL</name>
<dbReference type="InterPro" id="IPR050640">
    <property type="entry name" value="Bact_2-comp_sensor_kinase"/>
</dbReference>
<dbReference type="InterPro" id="IPR036890">
    <property type="entry name" value="HATPase_C_sf"/>
</dbReference>
<proteinExistence type="predicted"/>
<evidence type="ECO:0000259" key="4">
    <source>
        <dbReference type="Pfam" id="PF06580"/>
    </source>
</evidence>
<dbReference type="SUPFAM" id="SSF55874">
    <property type="entry name" value="ATPase domain of HSP90 chaperone/DNA topoisomerase II/histidine kinase"/>
    <property type="match status" value="1"/>
</dbReference>
<reference evidence="5 6" key="1">
    <citation type="submission" date="2014-02" db="EMBL/GenBank/DDBJ databases">
        <title>Genome sequence of Paenibacillus darwinianus reveals adaptive mechanisms for survival in Antarctic soils.</title>
        <authorList>
            <person name="Dsouza M."/>
            <person name="Taylor M.W."/>
            <person name="Turner S.J."/>
            <person name="Aislabie J."/>
        </authorList>
    </citation>
    <scope>NUCLEOTIDE SEQUENCE [LARGE SCALE GENOMIC DNA]</scope>
    <source>
        <strain evidence="5 6">CE1</strain>
    </source>
</reference>
<dbReference type="GO" id="GO:0000155">
    <property type="term" value="F:phosphorelay sensor kinase activity"/>
    <property type="evidence" value="ECO:0007669"/>
    <property type="project" value="InterPro"/>
</dbReference>
<keyword evidence="2" id="KW-0472">Membrane</keyword>
<dbReference type="PANTHER" id="PTHR34220:SF7">
    <property type="entry name" value="SENSOR HISTIDINE KINASE YPDA"/>
    <property type="match status" value="1"/>
</dbReference>
<evidence type="ECO:0000259" key="3">
    <source>
        <dbReference type="Pfam" id="PF02518"/>
    </source>
</evidence>
<keyword evidence="2" id="KW-0812">Transmembrane</keyword>
<protein>
    <recommendedName>
        <fullName evidence="7">Histidine kinase</fullName>
    </recommendedName>
</protein>
<feature type="transmembrane region" description="Helical" evidence="2">
    <location>
        <begin position="17"/>
        <end position="37"/>
    </location>
</feature>
<feature type="domain" description="Signal transduction histidine kinase internal region" evidence="4">
    <location>
        <begin position="396"/>
        <end position="475"/>
    </location>
</feature>
<evidence type="ECO:0000256" key="1">
    <source>
        <dbReference type="SAM" id="MobiDB-lite"/>
    </source>
</evidence>
<evidence type="ECO:0000256" key="2">
    <source>
        <dbReference type="SAM" id="Phobius"/>
    </source>
</evidence>
<organism evidence="5 6">
    <name type="scientific">Paenibacillus darwinianus</name>
    <dbReference type="NCBI Taxonomy" id="1380763"/>
    <lineage>
        <taxon>Bacteria</taxon>
        <taxon>Bacillati</taxon>
        <taxon>Bacillota</taxon>
        <taxon>Bacilli</taxon>
        <taxon>Bacillales</taxon>
        <taxon>Paenibacillaceae</taxon>
        <taxon>Paenibacillus</taxon>
    </lineage>
</organism>
<feature type="domain" description="Histidine kinase/HSP90-like ATPase" evidence="3">
    <location>
        <begin position="494"/>
        <end position="595"/>
    </location>
</feature>
<evidence type="ECO:0000313" key="5">
    <source>
        <dbReference type="EMBL" id="EXX89148.1"/>
    </source>
</evidence>
<feature type="region of interest" description="Disordered" evidence="1">
    <location>
        <begin position="601"/>
        <end position="622"/>
    </location>
</feature>
<comment type="caution">
    <text evidence="5">The sequence shown here is derived from an EMBL/GenBank/DDBJ whole genome shotgun (WGS) entry which is preliminary data.</text>
</comment>
<dbReference type="InterPro" id="IPR003594">
    <property type="entry name" value="HATPase_dom"/>
</dbReference>
<keyword evidence="6" id="KW-1185">Reference proteome</keyword>